<feature type="transmembrane region" description="Helical" evidence="9">
    <location>
        <begin position="224"/>
        <end position="244"/>
    </location>
</feature>
<dbReference type="HOGENOM" id="CLU_000960_22_3_11"/>
<proteinExistence type="inferred from homology"/>
<accession>C7NHZ0</accession>
<comment type="similarity">
    <text evidence="2">Belongs to the major facilitator superfamily. TCR/Tet family.</text>
</comment>
<keyword evidence="3" id="KW-0813">Transport</keyword>
<dbReference type="InterPro" id="IPR036259">
    <property type="entry name" value="MFS_trans_sf"/>
</dbReference>
<evidence type="ECO:0000256" key="2">
    <source>
        <dbReference type="ARBA" id="ARBA00007520"/>
    </source>
</evidence>
<dbReference type="RefSeq" id="WP_015779442.1">
    <property type="nucleotide sequence ID" value="NC_013169.1"/>
</dbReference>
<feature type="compositionally biased region" description="Low complexity" evidence="8">
    <location>
        <begin position="7"/>
        <end position="24"/>
    </location>
</feature>
<dbReference type="PRINTS" id="PR01036">
    <property type="entry name" value="TCRTETB"/>
</dbReference>
<evidence type="ECO:0000259" key="10">
    <source>
        <dbReference type="PROSITE" id="PS50850"/>
    </source>
</evidence>
<feature type="transmembrane region" description="Helical" evidence="9">
    <location>
        <begin position="250"/>
        <end position="270"/>
    </location>
</feature>
<feature type="transmembrane region" description="Helical" evidence="9">
    <location>
        <begin position="428"/>
        <end position="446"/>
    </location>
</feature>
<dbReference type="GO" id="GO:0022857">
    <property type="term" value="F:transmembrane transporter activity"/>
    <property type="evidence" value="ECO:0007669"/>
    <property type="project" value="InterPro"/>
</dbReference>
<dbReference type="InterPro" id="IPR011701">
    <property type="entry name" value="MFS"/>
</dbReference>
<comment type="subcellular location">
    <subcellularLocation>
        <location evidence="1">Cell membrane</location>
        <topology evidence="1">Multi-pass membrane protein</topology>
    </subcellularLocation>
</comment>
<dbReference type="STRING" id="478801.Ksed_14720"/>
<evidence type="ECO:0000256" key="5">
    <source>
        <dbReference type="ARBA" id="ARBA00022692"/>
    </source>
</evidence>
<dbReference type="CDD" id="cd17502">
    <property type="entry name" value="MFS_Azr1_MDR_like"/>
    <property type="match status" value="1"/>
</dbReference>
<dbReference type="SUPFAM" id="SSF103473">
    <property type="entry name" value="MFS general substrate transporter"/>
    <property type="match status" value="1"/>
</dbReference>
<evidence type="ECO:0000256" key="6">
    <source>
        <dbReference type="ARBA" id="ARBA00022989"/>
    </source>
</evidence>
<sequence>MTATRIAAPAPGVATTPASPATTTQQGVDENRRHLLWIFVALMLAMLLASLNQTVLSTALPTIVGELDGVRQMQWVITAYILASTVMMPVYGKLGDLIGRKPLLVGAILTFVAGSVIGGLAQDMTWLIISRVVQGIGGGGLMILSQAIIADVVPARERGKYMGVMGGVFALSSVAGPLLGGWFTEGPGWRWAFWMAVPLGAIALYGALTFLHLPRHRGKVSVDWAGMVLATLATTGLILVVTWGGHTLDWVSWQMGALALATVAAWAALVPVELRATEPILPLHLFAHRNFVLSTASGLFIGVAMFGALGYMPTYLQMAYGKSATVAGLLMIPMMGAMLTTSILAGAQVTRSGRYKTLPIVGSAIIALGLFLMSTLSVDDALWKVCGALAVLGVGLGLSMQILVLVVQNAFPLREVGTATAANNFFRQIGATLGSAVVGSLFTARLHDLVAERLPEAAGGGSGGAESSLTPEVIAQLPEQVRQVIVSAYSDALTPIYLWLVPCGVIATVLLLFIREDELRTTLD</sequence>
<evidence type="ECO:0000256" key="9">
    <source>
        <dbReference type="SAM" id="Phobius"/>
    </source>
</evidence>
<feature type="transmembrane region" description="Helical" evidence="9">
    <location>
        <begin position="35"/>
        <end position="53"/>
    </location>
</feature>
<dbReference type="Proteomes" id="UP000006666">
    <property type="component" value="Chromosome"/>
</dbReference>
<feature type="domain" description="Major facilitator superfamily (MFS) profile" evidence="10">
    <location>
        <begin position="38"/>
        <end position="519"/>
    </location>
</feature>
<evidence type="ECO:0000256" key="8">
    <source>
        <dbReference type="SAM" id="MobiDB-lite"/>
    </source>
</evidence>
<dbReference type="eggNOG" id="COG2814">
    <property type="taxonomic scope" value="Bacteria"/>
</dbReference>
<dbReference type="PROSITE" id="PS50850">
    <property type="entry name" value="MFS"/>
    <property type="match status" value="1"/>
</dbReference>
<dbReference type="EMBL" id="CP001686">
    <property type="protein sequence ID" value="ACV06497.1"/>
    <property type="molecule type" value="Genomic_DNA"/>
</dbReference>
<evidence type="ECO:0000313" key="12">
    <source>
        <dbReference type="Proteomes" id="UP000006666"/>
    </source>
</evidence>
<dbReference type="Gene3D" id="1.20.1250.20">
    <property type="entry name" value="MFS general substrate transporter like domains"/>
    <property type="match status" value="1"/>
</dbReference>
<evidence type="ECO:0000313" key="11">
    <source>
        <dbReference type="EMBL" id="ACV06497.1"/>
    </source>
</evidence>
<reference evidence="11 12" key="1">
    <citation type="journal article" date="2009" name="Stand. Genomic Sci.">
        <title>Complete genome sequence of Kytococcus sedentarius type strain (541).</title>
        <authorList>
            <person name="Sims D."/>
            <person name="Brettin T."/>
            <person name="Detter J.C."/>
            <person name="Han C."/>
            <person name="Lapidus A."/>
            <person name="Copeland A."/>
            <person name="Glavina Del Rio T."/>
            <person name="Nolan M."/>
            <person name="Chen F."/>
            <person name="Lucas S."/>
            <person name="Tice H."/>
            <person name="Cheng J.F."/>
            <person name="Bruce D."/>
            <person name="Goodwin L."/>
            <person name="Pitluck S."/>
            <person name="Ovchinnikova G."/>
            <person name="Pati A."/>
            <person name="Ivanova N."/>
            <person name="Mavrommatis K."/>
            <person name="Chen A."/>
            <person name="Palaniappan K."/>
            <person name="D'haeseleer P."/>
            <person name="Chain P."/>
            <person name="Bristow J."/>
            <person name="Eisen J.A."/>
            <person name="Markowitz V."/>
            <person name="Hugenholtz P."/>
            <person name="Schneider S."/>
            <person name="Goker M."/>
            <person name="Pukall R."/>
            <person name="Kyrpides N.C."/>
            <person name="Klenk H.P."/>
        </authorList>
    </citation>
    <scope>NUCLEOTIDE SEQUENCE [LARGE SCALE GENOMIC DNA]</scope>
    <source>
        <strain evidence="12">ATCC 14392 / DSM 20547 / JCM 11482 / CCUG 33030 / NBRC 15357 / NCTC 11040 / CCM 314 / 541</strain>
    </source>
</reference>
<dbReference type="InterPro" id="IPR004638">
    <property type="entry name" value="EmrB-like"/>
</dbReference>
<feature type="transmembrane region" description="Helical" evidence="9">
    <location>
        <begin position="103"/>
        <end position="122"/>
    </location>
</feature>
<evidence type="ECO:0000256" key="7">
    <source>
        <dbReference type="ARBA" id="ARBA00023136"/>
    </source>
</evidence>
<dbReference type="AlphaFoldDB" id="C7NHZ0"/>
<feature type="transmembrane region" description="Helical" evidence="9">
    <location>
        <begin position="357"/>
        <end position="376"/>
    </location>
</feature>
<feature type="transmembrane region" description="Helical" evidence="9">
    <location>
        <begin position="496"/>
        <end position="514"/>
    </location>
</feature>
<protein>
    <submittedName>
        <fullName evidence="11">Drug resistance transporter, EmrB/QacA subfamily</fullName>
    </submittedName>
</protein>
<dbReference type="InterPro" id="IPR020846">
    <property type="entry name" value="MFS_dom"/>
</dbReference>
<feature type="transmembrane region" description="Helical" evidence="9">
    <location>
        <begin position="324"/>
        <end position="345"/>
    </location>
</feature>
<dbReference type="GO" id="GO:0005886">
    <property type="term" value="C:plasma membrane"/>
    <property type="evidence" value="ECO:0007669"/>
    <property type="project" value="UniProtKB-SubCell"/>
</dbReference>
<dbReference type="NCBIfam" id="TIGR00711">
    <property type="entry name" value="efflux_EmrB"/>
    <property type="match status" value="1"/>
</dbReference>
<keyword evidence="7 9" id="KW-0472">Membrane</keyword>
<feature type="transmembrane region" description="Helical" evidence="9">
    <location>
        <begin position="382"/>
        <end position="407"/>
    </location>
</feature>
<keyword evidence="4" id="KW-1003">Cell membrane</keyword>
<keyword evidence="12" id="KW-1185">Reference proteome</keyword>
<evidence type="ECO:0000256" key="3">
    <source>
        <dbReference type="ARBA" id="ARBA00022448"/>
    </source>
</evidence>
<keyword evidence="5 9" id="KW-0812">Transmembrane</keyword>
<evidence type="ECO:0000256" key="1">
    <source>
        <dbReference type="ARBA" id="ARBA00004651"/>
    </source>
</evidence>
<name>C7NHZ0_KYTSD</name>
<feature type="transmembrane region" description="Helical" evidence="9">
    <location>
        <begin position="73"/>
        <end position="91"/>
    </location>
</feature>
<feature type="transmembrane region" description="Helical" evidence="9">
    <location>
        <begin position="128"/>
        <end position="149"/>
    </location>
</feature>
<feature type="transmembrane region" description="Helical" evidence="9">
    <location>
        <begin position="161"/>
        <end position="179"/>
    </location>
</feature>
<dbReference type="KEGG" id="kse:Ksed_14720"/>
<feature type="transmembrane region" description="Helical" evidence="9">
    <location>
        <begin position="191"/>
        <end position="212"/>
    </location>
</feature>
<gene>
    <name evidence="11" type="ordered locus">Ksed_14720</name>
</gene>
<dbReference type="Pfam" id="PF07690">
    <property type="entry name" value="MFS_1"/>
    <property type="match status" value="1"/>
</dbReference>
<feature type="transmembrane region" description="Helical" evidence="9">
    <location>
        <begin position="291"/>
        <end position="312"/>
    </location>
</feature>
<dbReference type="FunFam" id="1.20.1720.10:FF:000004">
    <property type="entry name" value="EmrB/QacA family drug resistance transporter"/>
    <property type="match status" value="1"/>
</dbReference>
<dbReference type="PANTHER" id="PTHR23501:SF197">
    <property type="entry name" value="COMD"/>
    <property type="match status" value="1"/>
</dbReference>
<dbReference type="Gene3D" id="1.20.1720.10">
    <property type="entry name" value="Multidrug resistance protein D"/>
    <property type="match status" value="1"/>
</dbReference>
<keyword evidence="6 9" id="KW-1133">Transmembrane helix</keyword>
<organism evidence="11 12">
    <name type="scientific">Kytococcus sedentarius (strain ATCC 14392 / DSM 20547 / JCM 11482 / CCUG 33030 / NBRC 15357 / NCTC 11040 / CCM 314 / 541)</name>
    <name type="common">Micrococcus sedentarius</name>
    <dbReference type="NCBI Taxonomy" id="478801"/>
    <lineage>
        <taxon>Bacteria</taxon>
        <taxon>Bacillati</taxon>
        <taxon>Actinomycetota</taxon>
        <taxon>Actinomycetes</taxon>
        <taxon>Micrococcales</taxon>
        <taxon>Kytococcaceae</taxon>
        <taxon>Kytococcus</taxon>
    </lineage>
</organism>
<dbReference type="PANTHER" id="PTHR23501">
    <property type="entry name" value="MAJOR FACILITATOR SUPERFAMILY"/>
    <property type="match status" value="1"/>
</dbReference>
<evidence type="ECO:0000256" key="4">
    <source>
        <dbReference type="ARBA" id="ARBA00022475"/>
    </source>
</evidence>
<feature type="region of interest" description="Disordered" evidence="8">
    <location>
        <begin position="1"/>
        <end position="27"/>
    </location>
</feature>